<evidence type="ECO:0000313" key="1">
    <source>
        <dbReference type="EMBL" id="NYT47082.1"/>
    </source>
</evidence>
<organism evidence="1 2">
    <name type="scientific">Candidatus Methanofishera endochildressiae</name>
    <dbReference type="NCBI Taxonomy" id="2738884"/>
    <lineage>
        <taxon>Bacteria</taxon>
        <taxon>Pseudomonadati</taxon>
        <taxon>Pseudomonadota</taxon>
        <taxon>Gammaproteobacteria</taxon>
        <taxon>Candidatus Methanofishera</taxon>
    </lineage>
</organism>
<dbReference type="Gene3D" id="3.30.1490.20">
    <property type="entry name" value="ATP-grasp fold, A domain"/>
    <property type="match status" value="1"/>
</dbReference>
<name>A0A7Z0MPA2_9GAMM</name>
<reference evidence="1 2" key="1">
    <citation type="submission" date="2020-05" db="EMBL/GenBank/DDBJ databases">
        <title>Horizontal transmission and recombination maintain forever young bacterial symbiont genomes.</title>
        <authorList>
            <person name="Russell S.L."/>
            <person name="Pepper-Tunick E."/>
            <person name="Svedberg J."/>
            <person name="Byrne A."/>
            <person name="Ruelas Castillo J."/>
            <person name="Vollmers C."/>
            <person name="Beinart R.A."/>
            <person name="Corbett-Detig R."/>
        </authorList>
    </citation>
    <scope>NUCLEOTIDE SEQUENCE [LARGE SCALE GENOMIC DNA]</scope>
    <source>
        <strain evidence="1">4727-3</strain>
    </source>
</reference>
<dbReference type="AlphaFoldDB" id="A0A7Z0MPA2"/>
<dbReference type="EMBL" id="JACCHS010000079">
    <property type="protein sequence ID" value="NYT47082.1"/>
    <property type="molecule type" value="Genomic_DNA"/>
</dbReference>
<comment type="caution">
    <text evidence="1">The sequence shown here is derived from an EMBL/GenBank/DDBJ whole genome shotgun (WGS) entry which is preliminary data.</text>
</comment>
<dbReference type="InterPro" id="IPR013815">
    <property type="entry name" value="ATP_grasp_subdomain_1"/>
</dbReference>
<dbReference type="GO" id="GO:0005524">
    <property type="term" value="F:ATP binding"/>
    <property type="evidence" value="ECO:0007669"/>
    <property type="project" value="InterPro"/>
</dbReference>
<dbReference type="Proteomes" id="UP000537890">
    <property type="component" value="Unassembled WGS sequence"/>
</dbReference>
<proteinExistence type="predicted"/>
<accession>A0A7Z0MPA2</accession>
<evidence type="ECO:0000313" key="2">
    <source>
        <dbReference type="Proteomes" id="UP000537890"/>
    </source>
</evidence>
<sequence>MQDLGIATAPFAEISSLADLQQAMAKNRFAILKKSPLYDGKGARFFPKDHLVGGGRALKMPPCVEKGFYPLGREISGYCQS</sequence>
<dbReference type="GO" id="GO:0003824">
    <property type="term" value="F:catalytic activity"/>
    <property type="evidence" value="ECO:0007669"/>
    <property type="project" value="UniProtKB-ARBA"/>
</dbReference>
<protein>
    <submittedName>
        <fullName evidence="1">Uncharacterized protein</fullName>
    </submittedName>
</protein>
<gene>
    <name evidence="1" type="ORF">H0A75_05215</name>
</gene>